<reference evidence="4" key="2">
    <citation type="journal article" date="2020" name="BMC">
        <title>Leishmania infection induces a limited differential gene expression in the sand fly midgut.</title>
        <authorList>
            <person name="Coutinho-Abreu I.V."/>
            <person name="Serafim T.D."/>
            <person name="Meneses C."/>
            <person name="Kamhawi S."/>
            <person name="Oliveira F."/>
            <person name="Valenzuela J.G."/>
        </authorList>
    </citation>
    <scope>NUCLEOTIDE SEQUENCE</scope>
    <source>
        <strain evidence="4">Jacobina</strain>
        <tissue evidence="4">Midgut</tissue>
    </source>
</reference>
<dbReference type="EMBL" id="GITU01000818">
    <property type="protein sequence ID" value="MBC1169521.1"/>
    <property type="molecule type" value="Transcribed_RNA"/>
</dbReference>
<dbReference type="Pfam" id="PF02752">
    <property type="entry name" value="Arrestin_C"/>
    <property type="match status" value="1"/>
</dbReference>
<proteinExistence type="inferred from homology"/>
<dbReference type="PANTHER" id="PTHR11792:SF18">
    <property type="entry name" value="FI20035P1"/>
    <property type="match status" value="1"/>
</dbReference>
<dbReference type="EnsemblMetazoa" id="LLOJ001408-RA">
    <property type="protein sequence ID" value="LLOJ001408-PA"/>
    <property type="gene ID" value="LLOJ001408"/>
</dbReference>
<dbReference type="InterPro" id="IPR014752">
    <property type="entry name" value="Arrestin-like_C"/>
</dbReference>
<evidence type="ECO:0000313" key="6">
    <source>
        <dbReference type="Proteomes" id="UP000092461"/>
    </source>
</evidence>
<keyword evidence="6" id="KW-1185">Reference proteome</keyword>
<dbReference type="PANTHER" id="PTHR11792">
    <property type="entry name" value="ARRESTIN"/>
    <property type="match status" value="1"/>
</dbReference>
<feature type="region of interest" description="Disordered" evidence="2">
    <location>
        <begin position="1"/>
        <end position="29"/>
    </location>
</feature>
<dbReference type="InterPro" id="IPR011022">
    <property type="entry name" value="Arrestin_C-like"/>
</dbReference>
<dbReference type="Proteomes" id="UP000092461">
    <property type="component" value="Unassembled WGS sequence"/>
</dbReference>
<organism evidence="5 6">
    <name type="scientific">Lutzomyia longipalpis</name>
    <name type="common">Sand fly</name>
    <dbReference type="NCBI Taxonomy" id="7200"/>
    <lineage>
        <taxon>Eukaryota</taxon>
        <taxon>Metazoa</taxon>
        <taxon>Ecdysozoa</taxon>
        <taxon>Arthropoda</taxon>
        <taxon>Hexapoda</taxon>
        <taxon>Insecta</taxon>
        <taxon>Pterygota</taxon>
        <taxon>Neoptera</taxon>
        <taxon>Endopterygota</taxon>
        <taxon>Diptera</taxon>
        <taxon>Nematocera</taxon>
        <taxon>Psychodoidea</taxon>
        <taxon>Psychodidae</taxon>
        <taxon>Lutzomyia</taxon>
        <taxon>Lutzomyia</taxon>
    </lineage>
</organism>
<evidence type="ECO:0000313" key="5">
    <source>
        <dbReference type="EnsemblMetazoa" id="LLOJ001408-PA"/>
    </source>
</evidence>
<dbReference type="VEuPathDB" id="VectorBase:LLOJ001408"/>
<feature type="domain" description="Arrestin C-terminal-like" evidence="3">
    <location>
        <begin position="275"/>
        <end position="440"/>
    </location>
</feature>
<dbReference type="VEuPathDB" id="VectorBase:LLONM1_002952"/>
<evidence type="ECO:0000256" key="2">
    <source>
        <dbReference type="SAM" id="MobiDB-lite"/>
    </source>
</evidence>
<sequence length="520" mass="57149">MMTKEVDEQHKISDAPQEDSASGSGVRRAPEIEAESLGARRIFKKTSPNAVLTLYLGTREIISRRGVVEALRGVLFVDPKYIVGHRLFSQLTLTFRYGREDEEVMGLKFCNEAVIALKQVWPQPEGTSAKKEELTPFSIQIGTVAPPSVQLIPAKHYNGAPIGTSYDIRAYIANQSDEKMQKRSTVKLGIRLIHKIPAEIRCCPQAPQSQAPSIPKCLRLRLSPKALKFSNKLCGSGSTKARIDTAKEKGPPHTSSDAEVFEAPQGSVDKPFLWAEGRVSLKAALNKSAYGHDEDIAVTIDVRNDSRKIVRKIRIFAVQHVDVCMFSNGKFKNVVADVSLNNQLGPGEFLHNTYFLLPTRAPTKNWIAVEGALFNTSTDTNLWAENAKIAPSSPMELLPHEDRNVFAIYVSYYVKVKLTLSGMGGEVCLKLPFVLGYVDTESNNEAQTTPRANPKGVDSIDRLTDAADAICEVDALCKIDEKAHDVVVESAQKDSNDTQTAEDDDEIGVTGAEMDYAKAS</sequence>
<evidence type="ECO:0000259" key="3">
    <source>
        <dbReference type="SMART" id="SM01017"/>
    </source>
</evidence>
<dbReference type="GO" id="GO:0001664">
    <property type="term" value="F:G protein-coupled receptor binding"/>
    <property type="evidence" value="ECO:0007669"/>
    <property type="project" value="TreeGrafter"/>
</dbReference>
<dbReference type="AlphaFoldDB" id="A0A1B0CBA9"/>
<dbReference type="GO" id="GO:0007165">
    <property type="term" value="P:signal transduction"/>
    <property type="evidence" value="ECO:0007669"/>
    <property type="project" value="InterPro"/>
</dbReference>
<dbReference type="InterPro" id="IPR014756">
    <property type="entry name" value="Ig_E-set"/>
</dbReference>
<dbReference type="SMART" id="SM01017">
    <property type="entry name" value="Arrestin_C"/>
    <property type="match status" value="1"/>
</dbReference>
<dbReference type="GO" id="GO:0005737">
    <property type="term" value="C:cytoplasm"/>
    <property type="evidence" value="ECO:0007669"/>
    <property type="project" value="TreeGrafter"/>
</dbReference>
<evidence type="ECO:0000313" key="4">
    <source>
        <dbReference type="EMBL" id="MBC1169521.1"/>
    </source>
</evidence>
<dbReference type="InterPro" id="IPR014753">
    <property type="entry name" value="Arrestin_N"/>
</dbReference>
<name>A0A1B0CBA9_LUTLO</name>
<feature type="compositionally biased region" description="Basic and acidic residues" evidence="2">
    <location>
        <begin position="1"/>
        <end position="13"/>
    </location>
</feature>
<protein>
    <submittedName>
        <fullName evidence="4">Putative arrestin</fullName>
    </submittedName>
</protein>
<feature type="region of interest" description="Disordered" evidence="2">
    <location>
        <begin position="489"/>
        <end position="520"/>
    </location>
</feature>
<dbReference type="Gene3D" id="2.60.40.640">
    <property type="match status" value="1"/>
</dbReference>
<dbReference type="GO" id="GO:0002031">
    <property type="term" value="P:G protein-coupled receptor internalization"/>
    <property type="evidence" value="ECO:0007669"/>
    <property type="project" value="TreeGrafter"/>
</dbReference>
<dbReference type="SUPFAM" id="SSF81296">
    <property type="entry name" value="E set domains"/>
    <property type="match status" value="2"/>
</dbReference>
<evidence type="ECO:0000256" key="1">
    <source>
        <dbReference type="ARBA" id="ARBA00005298"/>
    </source>
</evidence>
<dbReference type="Gene3D" id="2.60.40.840">
    <property type="match status" value="1"/>
</dbReference>
<reference evidence="5" key="3">
    <citation type="submission" date="2020-05" db="UniProtKB">
        <authorList>
            <consortium name="EnsemblMetazoa"/>
        </authorList>
    </citation>
    <scope>IDENTIFICATION</scope>
    <source>
        <strain evidence="5">Jacobina</strain>
    </source>
</reference>
<comment type="similarity">
    <text evidence="1">Belongs to the arrestin family.</text>
</comment>
<dbReference type="InterPro" id="IPR000698">
    <property type="entry name" value="Arrestin"/>
</dbReference>
<dbReference type="PRINTS" id="PR00309">
    <property type="entry name" value="ARRESTIN"/>
</dbReference>
<reference evidence="6" key="1">
    <citation type="submission" date="2012-05" db="EMBL/GenBank/DDBJ databases">
        <title>Whole Genome Assembly of Lutzomyia longipalpis.</title>
        <authorList>
            <person name="Richards S."/>
            <person name="Qu C."/>
            <person name="Dillon R."/>
            <person name="Worley K."/>
            <person name="Scherer S."/>
            <person name="Batterton M."/>
            <person name="Taylor A."/>
            <person name="Hawes A."/>
            <person name="Hernandez B."/>
            <person name="Kovar C."/>
            <person name="Mandapat C."/>
            <person name="Pham C."/>
            <person name="Qu C."/>
            <person name="Jing C."/>
            <person name="Bess C."/>
            <person name="Bandaranaike D."/>
            <person name="Ngo D."/>
            <person name="Ongeri F."/>
            <person name="Arias F."/>
            <person name="Lara F."/>
            <person name="Weissenberger G."/>
            <person name="Kamau G."/>
            <person name="Han H."/>
            <person name="Shen H."/>
            <person name="Dinh H."/>
            <person name="Khalil I."/>
            <person name="Jones J."/>
            <person name="Shafer J."/>
            <person name="Jayaseelan J."/>
            <person name="Quiroz J."/>
            <person name="Blankenburg K."/>
            <person name="Nguyen L."/>
            <person name="Jackson L."/>
            <person name="Francisco L."/>
            <person name="Tang L.-Y."/>
            <person name="Pu L.-L."/>
            <person name="Perales L."/>
            <person name="Lorensuhewa L."/>
            <person name="Munidasa M."/>
            <person name="Coyle M."/>
            <person name="Taylor M."/>
            <person name="Puazo M."/>
            <person name="Firestine M."/>
            <person name="Scheel M."/>
            <person name="Javaid M."/>
            <person name="Wang M."/>
            <person name="Li M."/>
            <person name="Tabassum N."/>
            <person name="Saada N."/>
            <person name="Osuji N."/>
            <person name="Aqrawi P."/>
            <person name="Fu Q."/>
            <person name="Thornton R."/>
            <person name="Raj R."/>
            <person name="Goodspeed R."/>
            <person name="Mata R."/>
            <person name="Najjar R."/>
            <person name="Gubbala S."/>
            <person name="Lee S."/>
            <person name="Denson S."/>
            <person name="Patil S."/>
            <person name="Macmil S."/>
            <person name="Qi S."/>
            <person name="Matskevitch T."/>
            <person name="Palculict T."/>
            <person name="Mathew T."/>
            <person name="Vee V."/>
            <person name="Velamala V."/>
            <person name="Korchina V."/>
            <person name="Cai W."/>
            <person name="Liu W."/>
            <person name="Dai W."/>
            <person name="Zou X."/>
            <person name="Zhu Y."/>
            <person name="Zhang Y."/>
            <person name="Wu Y.-Q."/>
            <person name="Xin Y."/>
            <person name="Nazarath L."/>
            <person name="Kovar C."/>
            <person name="Han Y."/>
            <person name="Muzny D."/>
            <person name="Gibbs R."/>
        </authorList>
    </citation>
    <scope>NUCLEOTIDE SEQUENCE [LARGE SCALE GENOMIC DNA]</scope>
    <source>
        <strain evidence="6">Jacobina</strain>
    </source>
</reference>
<accession>A0A1B0CBA9</accession>
<dbReference type="EMBL" id="AJWK01004942">
    <property type="status" value="NOT_ANNOTATED_CDS"/>
    <property type="molecule type" value="Genomic_DNA"/>
</dbReference>